<accession>A0ABN9JDR9</accession>
<name>A0ABN9JDR9_9RALS</name>
<sequence>MLLITIELLPSGCADGHGALAIAEIGRIQGGRLGRYAVTLREEPFGLVGEGQLSGYPRYSASIWDLVARCIAVGLTGKEELPARPRIPLVPIHFSDSLAYVRLSEIPEPARALFASNIRNSACPVIAGEPEPTGCAYLWDWEDFLDGRR</sequence>
<gene>
    <name evidence="1" type="ORF">LMG18095_04708</name>
</gene>
<organism evidence="1 2">
    <name type="scientific">Ralstonia thomasii</name>
    <dbReference type="NCBI Taxonomy" id="3058596"/>
    <lineage>
        <taxon>Bacteria</taxon>
        <taxon>Pseudomonadati</taxon>
        <taxon>Pseudomonadota</taxon>
        <taxon>Betaproteobacteria</taxon>
        <taxon>Burkholderiales</taxon>
        <taxon>Burkholderiaceae</taxon>
        <taxon>Ralstonia</taxon>
    </lineage>
</organism>
<reference evidence="1 2" key="1">
    <citation type="submission" date="2023-07" db="EMBL/GenBank/DDBJ databases">
        <authorList>
            <person name="Peeters C."/>
        </authorList>
    </citation>
    <scope>NUCLEOTIDE SEQUENCE [LARGE SCALE GENOMIC DNA]</scope>
    <source>
        <strain evidence="1 2">LMG 18095</strain>
    </source>
</reference>
<protein>
    <submittedName>
        <fullName evidence="1">Uncharacterized protein</fullName>
    </submittedName>
</protein>
<keyword evidence="2" id="KW-1185">Reference proteome</keyword>
<dbReference type="Proteomes" id="UP001189773">
    <property type="component" value="Unassembled WGS sequence"/>
</dbReference>
<evidence type="ECO:0000313" key="1">
    <source>
        <dbReference type="EMBL" id="CAJ0808167.1"/>
    </source>
</evidence>
<evidence type="ECO:0000313" key="2">
    <source>
        <dbReference type="Proteomes" id="UP001189773"/>
    </source>
</evidence>
<comment type="caution">
    <text evidence="1">The sequence shown here is derived from an EMBL/GenBank/DDBJ whole genome shotgun (WGS) entry which is preliminary data.</text>
</comment>
<proteinExistence type="predicted"/>
<dbReference type="RefSeq" id="WP_024541813.1">
    <property type="nucleotide sequence ID" value="NZ_CATZAR010000031.1"/>
</dbReference>
<dbReference type="EMBL" id="CATZAR010000031">
    <property type="protein sequence ID" value="CAJ0808167.1"/>
    <property type="molecule type" value="Genomic_DNA"/>
</dbReference>